<proteinExistence type="predicted"/>
<dbReference type="RefSeq" id="WP_163112466.1">
    <property type="nucleotide sequence ID" value="NZ_JAAAWP010000010.1"/>
</dbReference>
<feature type="chain" id="PRO_5026800979" evidence="1">
    <location>
        <begin position="25"/>
        <end position="456"/>
    </location>
</feature>
<protein>
    <submittedName>
        <fullName evidence="3">Choice-of-anchor A family protein</fullName>
    </submittedName>
</protein>
<accession>A0A6L9MX95</accession>
<dbReference type="InterPro" id="IPR013424">
    <property type="entry name" value="Ice-binding_C"/>
</dbReference>
<dbReference type="Pfam" id="PF20597">
    <property type="entry name" value="pAdhesive_15"/>
    <property type="match status" value="2"/>
</dbReference>
<dbReference type="InterPro" id="IPR026588">
    <property type="entry name" value="Choice_anch_A"/>
</dbReference>
<sequence>MKKTSVHATAIVVGVLSFAPFAQAGKIELSRAFDYNAFIFEDFEGRYSDVEGRLAVGGNMTVNDFNVGLLLPPDLSTSSLAVGGDLNFTRGNVHGGDTTVSGSVTASNVTFDNAVNSESNVDIKNTTIQNGGILSEGDVYLDNSNISNGSIRAKNISLSGTPDDEGKFGSSVDSGSLLAESDVNLDHSNVGDSITYGGNLTAVNSDIGGQTLNEKPLFPEVENIDFQELIDEVTLQSKSFKEEFENAESIGTTLCNGGDCETAGTIHEIKFSGRNSVNYYSVQAEWLSAKDKKITYDFSTTSYNIINVFGDNVELFNTGFYNTAFVEENEYFREQGQYRDNNENWRHDGLYTNNILFNFVDATNIKFHSVGIKGSVLAPYAEIGFYNGHIDGNLIASSLVTPEVELENEKGETYLAPTGQVNDYRFGAINVSEPASVALLFGAGCLLINRRRKRLI</sequence>
<dbReference type="NCBIfam" id="TIGR02595">
    <property type="entry name" value="PEP_CTERM"/>
    <property type="match status" value="1"/>
</dbReference>
<evidence type="ECO:0000313" key="4">
    <source>
        <dbReference type="Proteomes" id="UP000478837"/>
    </source>
</evidence>
<evidence type="ECO:0000313" key="3">
    <source>
        <dbReference type="EMBL" id="NDW22727.1"/>
    </source>
</evidence>
<keyword evidence="1" id="KW-0732">Signal</keyword>
<comment type="caution">
    <text evidence="3">The sequence shown here is derived from an EMBL/GenBank/DDBJ whole genome shotgun (WGS) entry which is preliminary data.</text>
</comment>
<name>A0A6L9MX95_9ALTE</name>
<feature type="domain" description="Choice-of-anchor A" evidence="2">
    <location>
        <begin position="31"/>
        <end position="121"/>
    </location>
</feature>
<dbReference type="AlphaFoldDB" id="A0A6L9MX95"/>
<feature type="domain" description="Choice-of-anchor A" evidence="2">
    <location>
        <begin position="134"/>
        <end position="402"/>
    </location>
</feature>
<keyword evidence="4" id="KW-1185">Reference proteome</keyword>
<evidence type="ECO:0000256" key="1">
    <source>
        <dbReference type="SAM" id="SignalP"/>
    </source>
</evidence>
<dbReference type="Proteomes" id="UP000478837">
    <property type="component" value="Unassembled WGS sequence"/>
</dbReference>
<organism evidence="3 4">
    <name type="scientific">Alteromonas hispanica</name>
    <dbReference type="NCBI Taxonomy" id="315421"/>
    <lineage>
        <taxon>Bacteria</taxon>
        <taxon>Pseudomonadati</taxon>
        <taxon>Pseudomonadota</taxon>
        <taxon>Gammaproteobacteria</taxon>
        <taxon>Alteromonadales</taxon>
        <taxon>Alteromonadaceae</taxon>
        <taxon>Alteromonas/Salinimonas group</taxon>
        <taxon>Alteromonas</taxon>
    </lineage>
</organism>
<dbReference type="EMBL" id="JAAAWP010000010">
    <property type="protein sequence ID" value="NDW22727.1"/>
    <property type="molecule type" value="Genomic_DNA"/>
</dbReference>
<reference evidence="3 4" key="1">
    <citation type="submission" date="2020-01" db="EMBL/GenBank/DDBJ databases">
        <title>Genomes of bacteria type strains.</title>
        <authorList>
            <person name="Chen J."/>
            <person name="Zhu S."/>
            <person name="Yang J."/>
        </authorList>
    </citation>
    <scope>NUCLEOTIDE SEQUENCE [LARGE SCALE GENOMIC DNA]</scope>
    <source>
        <strain evidence="3 4">LMG 22958</strain>
    </source>
</reference>
<feature type="signal peptide" evidence="1">
    <location>
        <begin position="1"/>
        <end position="24"/>
    </location>
</feature>
<gene>
    <name evidence="3" type="ORF">GTW09_14455</name>
</gene>
<dbReference type="NCBIfam" id="TIGR04215">
    <property type="entry name" value="choice_anch_A"/>
    <property type="match status" value="2"/>
</dbReference>
<evidence type="ECO:0000259" key="2">
    <source>
        <dbReference type="Pfam" id="PF20597"/>
    </source>
</evidence>